<dbReference type="EMBL" id="VITN01000007">
    <property type="protein sequence ID" value="TWB20292.1"/>
    <property type="molecule type" value="Genomic_DNA"/>
</dbReference>
<comment type="caution">
    <text evidence="1">The sequence shown here is derived from an EMBL/GenBank/DDBJ whole genome shotgun (WGS) entry which is preliminary data.</text>
</comment>
<dbReference type="AlphaFoldDB" id="A0A560FFA8"/>
<gene>
    <name evidence="1" type="ORF">FBZ89_1073</name>
</gene>
<evidence type="ECO:0000313" key="1">
    <source>
        <dbReference type="EMBL" id="TWB20292.1"/>
    </source>
</evidence>
<proteinExistence type="predicted"/>
<evidence type="ECO:0000313" key="2">
    <source>
        <dbReference type="Proteomes" id="UP000319859"/>
    </source>
</evidence>
<reference evidence="1 2" key="1">
    <citation type="submission" date="2019-06" db="EMBL/GenBank/DDBJ databases">
        <title>Genomic Encyclopedia of Type Strains, Phase IV (KMG-V): Genome sequencing to study the core and pangenomes of soil and plant-associated prokaryotes.</title>
        <authorList>
            <person name="Whitman W."/>
        </authorList>
    </citation>
    <scope>NUCLEOTIDE SEQUENCE [LARGE SCALE GENOMIC DNA]</scope>
    <source>
        <strain evidence="1 2">BR 11880</strain>
    </source>
</reference>
<protein>
    <submittedName>
        <fullName evidence="1">Uncharacterized protein</fullName>
    </submittedName>
</protein>
<sequence>MIEISLDECAWVSGGDASVSAGGSGLGAGDGYSYTGSSGPATSAQIEAYKKEQAWLAAHPGMTEADYPHPWQGVAVVILMAPVGNNSAHKILWLKSL</sequence>
<dbReference type="RefSeq" id="WP_145750416.1">
    <property type="nucleotide sequence ID" value="NZ_VITN01000007.1"/>
</dbReference>
<organism evidence="1 2">
    <name type="scientific">Nitrospirillum amazonense</name>
    <dbReference type="NCBI Taxonomy" id="28077"/>
    <lineage>
        <taxon>Bacteria</taxon>
        <taxon>Pseudomonadati</taxon>
        <taxon>Pseudomonadota</taxon>
        <taxon>Alphaproteobacteria</taxon>
        <taxon>Rhodospirillales</taxon>
        <taxon>Azospirillaceae</taxon>
        <taxon>Nitrospirillum</taxon>
    </lineage>
</organism>
<dbReference type="Proteomes" id="UP000319859">
    <property type="component" value="Unassembled WGS sequence"/>
</dbReference>
<accession>A0A560FFA8</accession>
<name>A0A560FFA8_9PROT</name>